<evidence type="ECO:0000313" key="3">
    <source>
        <dbReference type="Proteomes" id="UP001500367"/>
    </source>
</evidence>
<organism evidence="2 3">
    <name type="scientific">Flavobacterium cheonanense</name>
    <dbReference type="NCBI Taxonomy" id="706183"/>
    <lineage>
        <taxon>Bacteria</taxon>
        <taxon>Pseudomonadati</taxon>
        <taxon>Bacteroidota</taxon>
        <taxon>Flavobacteriia</taxon>
        <taxon>Flavobacteriales</taxon>
        <taxon>Flavobacteriaceae</taxon>
        <taxon>Flavobacterium</taxon>
    </lineage>
</organism>
<dbReference type="RefSeq" id="WP_344816186.1">
    <property type="nucleotide sequence ID" value="NZ_BAABCT010000003.1"/>
</dbReference>
<proteinExistence type="predicted"/>
<dbReference type="Proteomes" id="UP001500367">
    <property type="component" value="Unassembled WGS sequence"/>
</dbReference>
<name>A0ABP7VP03_9FLAO</name>
<keyword evidence="3" id="KW-1185">Reference proteome</keyword>
<feature type="signal peptide" evidence="1">
    <location>
        <begin position="1"/>
        <end position="19"/>
    </location>
</feature>
<evidence type="ECO:0000256" key="1">
    <source>
        <dbReference type="SAM" id="SignalP"/>
    </source>
</evidence>
<dbReference type="EMBL" id="BAABCT010000003">
    <property type="protein sequence ID" value="GAA4071427.1"/>
    <property type="molecule type" value="Genomic_DNA"/>
</dbReference>
<feature type="chain" id="PRO_5047164193" evidence="1">
    <location>
        <begin position="20"/>
        <end position="126"/>
    </location>
</feature>
<keyword evidence="1" id="KW-0732">Signal</keyword>
<evidence type="ECO:0000313" key="2">
    <source>
        <dbReference type="EMBL" id="GAA4071427.1"/>
    </source>
</evidence>
<comment type="caution">
    <text evidence="2">The sequence shown here is derived from an EMBL/GenBank/DDBJ whole genome shotgun (WGS) entry which is preliminary data.</text>
</comment>
<gene>
    <name evidence="2" type="ORF">GCM10022389_15830</name>
</gene>
<protein>
    <submittedName>
        <fullName evidence="2">Uncharacterized protein</fullName>
    </submittedName>
</protein>
<reference evidence="3" key="1">
    <citation type="journal article" date="2019" name="Int. J. Syst. Evol. Microbiol.">
        <title>The Global Catalogue of Microorganisms (GCM) 10K type strain sequencing project: providing services to taxonomists for standard genome sequencing and annotation.</title>
        <authorList>
            <consortium name="The Broad Institute Genomics Platform"/>
            <consortium name="The Broad Institute Genome Sequencing Center for Infectious Disease"/>
            <person name="Wu L."/>
            <person name="Ma J."/>
        </authorList>
    </citation>
    <scope>NUCLEOTIDE SEQUENCE [LARGE SCALE GENOMIC DNA]</scope>
    <source>
        <strain evidence="3">JCM 17069</strain>
    </source>
</reference>
<sequence length="126" mass="14923">MKKLTLLFAFFTVLLNVTAQTETKNRLVDDTYHQWKWNEDGCFNKWSVTFENKTKQSITSITFRLVIKEKESGVVRYKKTHTVNYSLNAYETAPSPYFNLTQELCGLKNRNTLEGYYYYTEVLSFK</sequence>
<accession>A0ABP7VP03</accession>